<accession>A0ABT1FW66</accession>
<comment type="caution">
    <text evidence="2">The sequence shown here is derived from an EMBL/GenBank/DDBJ whole genome shotgun (WGS) entry which is preliminary data.</text>
</comment>
<dbReference type="RefSeq" id="WP_253530495.1">
    <property type="nucleotide sequence ID" value="NZ_JAMZEL010000009.1"/>
</dbReference>
<keyword evidence="3" id="KW-1185">Reference proteome</keyword>
<organism evidence="2 3">
    <name type="scientific">Runella salmonicolor</name>
    <dbReference type="NCBI Taxonomy" id="2950278"/>
    <lineage>
        <taxon>Bacteria</taxon>
        <taxon>Pseudomonadati</taxon>
        <taxon>Bacteroidota</taxon>
        <taxon>Cytophagia</taxon>
        <taxon>Cytophagales</taxon>
        <taxon>Spirosomataceae</taxon>
        <taxon>Runella</taxon>
    </lineage>
</organism>
<feature type="chain" id="PRO_5046153263" evidence="1">
    <location>
        <begin position="19"/>
        <end position="444"/>
    </location>
</feature>
<evidence type="ECO:0000313" key="2">
    <source>
        <dbReference type="EMBL" id="MCP1384722.1"/>
    </source>
</evidence>
<feature type="signal peptide" evidence="1">
    <location>
        <begin position="1"/>
        <end position="18"/>
    </location>
</feature>
<sequence length="444" mass="51550">MKSLFLLSLMLCNFWAGAQIDTPRGAPTDTVQATQVAVPSANHPPQLLHKAPEILWFTNFRQVITHQFPAKGFYRDQEGHEVAFRLLTKGHAGLRLTPEGLFTAQISLAEYRKLPLTVEYEIFETNTSENLTAKGEIILQKTKNDLPPTISISPKTLWYAIEETDSVAIKIAITDPNDDLREFEVYSSVQYGRFNPAHFLTKTAVNTYWFRWQPGYDFVQLRNAQEEPKRAFQLVLEAKDEADSTTRVAIEIEVFDKIDWNIADKVRQQEFEQVVWSATEALIRLDKTFQTMDKDIKKMYKNKKLRASLGTSLRTLSQNEFLRNKVIGEDDEKRNWLGVINDTQQDRVNNHTNEFNIEQEYPIEFAKIQRFSNIVAHLRNIYVDTELFINRYTQTESRRNEVFLTEKEALQKKISSVLKDNSLGLQPLNLTMTDETVKHYFTRK</sequence>
<proteinExistence type="predicted"/>
<protein>
    <submittedName>
        <fullName evidence="2">Uncharacterized protein</fullName>
    </submittedName>
</protein>
<name>A0ABT1FW66_9BACT</name>
<dbReference type="EMBL" id="JAMZEL010000009">
    <property type="protein sequence ID" value="MCP1384722.1"/>
    <property type="molecule type" value="Genomic_DNA"/>
</dbReference>
<keyword evidence="1" id="KW-0732">Signal</keyword>
<evidence type="ECO:0000313" key="3">
    <source>
        <dbReference type="Proteomes" id="UP001204772"/>
    </source>
</evidence>
<dbReference type="Proteomes" id="UP001204772">
    <property type="component" value="Unassembled WGS sequence"/>
</dbReference>
<gene>
    <name evidence="2" type="ORF">NCI00_19965</name>
</gene>
<reference evidence="2 3" key="1">
    <citation type="submission" date="2022-06" db="EMBL/GenBank/DDBJ databases">
        <title>Runella sp. S5 genome sequencing.</title>
        <authorList>
            <person name="Park S."/>
        </authorList>
    </citation>
    <scope>NUCLEOTIDE SEQUENCE [LARGE SCALE GENOMIC DNA]</scope>
    <source>
        <strain evidence="2 3">S5</strain>
    </source>
</reference>
<evidence type="ECO:0000256" key="1">
    <source>
        <dbReference type="SAM" id="SignalP"/>
    </source>
</evidence>